<feature type="region of interest" description="Disordered" evidence="1">
    <location>
        <begin position="35"/>
        <end position="78"/>
    </location>
</feature>
<feature type="region of interest" description="Disordered" evidence="1">
    <location>
        <begin position="324"/>
        <end position="348"/>
    </location>
</feature>
<dbReference type="GeneID" id="19238995"/>
<reference evidence="3" key="1">
    <citation type="journal article" date="2014" name="BMC Genomics">
        <title>Genome characteristics reveal the impact of lichenization on lichen-forming fungus Endocarpon pusillum Hedwig (Verrucariales, Ascomycota).</title>
        <authorList>
            <person name="Wang Y.-Y."/>
            <person name="Liu B."/>
            <person name="Zhang X.-Y."/>
            <person name="Zhou Q.-M."/>
            <person name="Zhang T."/>
            <person name="Li H."/>
            <person name="Yu Y.-F."/>
            <person name="Zhang X.-L."/>
            <person name="Hao X.-Y."/>
            <person name="Wang M."/>
            <person name="Wang L."/>
            <person name="Wei J.-C."/>
        </authorList>
    </citation>
    <scope>NUCLEOTIDE SEQUENCE [LARGE SCALE GENOMIC DNA]</scope>
    <source>
        <strain evidence="3">Z07020 / HMAS-L-300199</strain>
    </source>
</reference>
<feature type="compositionally biased region" description="Polar residues" evidence="1">
    <location>
        <begin position="35"/>
        <end position="51"/>
    </location>
</feature>
<dbReference type="EMBL" id="KE720876">
    <property type="protein sequence ID" value="ERF74522.1"/>
    <property type="molecule type" value="Genomic_DNA"/>
</dbReference>
<dbReference type="HOGENOM" id="CLU_739736_0_0_1"/>
<evidence type="ECO:0000313" key="3">
    <source>
        <dbReference type="Proteomes" id="UP000019373"/>
    </source>
</evidence>
<evidence type="ECO:0000313" key="2">
    <source>
        <dbReference type="EMBL" id="ERF74522.1"/>
    </source>
</evidence>
<proteinExistence type="predicted"/>
<dbReference type="Proteomes" id="UP000019373">
    <property type="component" value="Unassembled WGS sequence"/>
</dbReference>
<organism evidence="2 3">
    <name type="scientific">Endocarpon pusillum (strain Z07020 / HMAS-L-300199)</name>
    <name type="common">Lichen-forming fungus</name>
    <dbReference type="NCBI Taxonomy" id="1263415"/>
    <lineage>
        <taxon>Eukaryota</taxon>
        <taxon>Fungi</taxon>
        <taxon>Dikarya</taxon>
        <taxon>Ascomycota</taxon>
        <taxon>Pezizomycotina</taxon>
        <taxon>Eurotiomycetes</taxon>
        <taxon>Chaetothyriomycetidae</taxon>
        <taxon>Verrucariales</taxon>
        <taxon>Verrucariaceae</taxon>
        <taxon>Endocarpon</taxon>
    </lineage>
</organism>
<evidence type="ECO:0008006" key="4">
    <source>
        <dbReference type="Google" id="ProtNLM"/>
    </source>
</evidence>
<dbReference type="RefSeq" id="XP_007799906.1">
    <property type="nucleotide sequence ID" value="XM_007801715.1"/>
</dbReference>
<accession>U1GAH8</accession>
<keyword evidence="3" id="KW-1185">Reference proteome</keyword>
<evidence type="ECO:0000256" key="1">
    <source>
        <dbReference type="SAM" id="MobiDB-lite"/>
    </source>
</evidence>
<feature type="region of interest" description="Disordered" evidence="1">
    <location>
        <begin position="114"/>
        <end position="137"/>
    </location>
</feature>
<dbReference type="OrthoDB" id="10415014at2759"/>
<gene>
    <name evidence="2" type="ORF">EPUS_03960</name>
</gene>
<sequence length="374" mass="40586">MAEMLAVLKEKYGFSAKLGQLQRQLKSWSSLAAATNASPGTVQHTTSQPGAQPTRRKRGPPSINVGGRSQRSPSPVRLADQPQHILYPCNTANPKDAAKSPGVQLHGLASAASSSAVTSTAQHRPFDEDGPSSQADLTGHTEVCRMTTSTDSGPSGKSESNAQVHEFQCSIERQYLKDFLQYIRGLMRDLEIIRDLEPHTTTTTNSDNNDDADKNMLQQDRRRNFAEAEHSKPAAGSAHKTNSTKQRSDNPWPPATILAHPTSPYDRVNRQQWRCASPTLFSIAPSSISGMSTVKSTARRAKRCCSVEIGRDKENKATASLSSAFTNRRHSMSPSNFKDVTGMSSCPSDDNPNVDDVDLCGDGAMMEEGCLGVR</sequence>
<dbReference type="AlphaFoldDB" id="U1GAH8"/>
<feature type="region of interest" description="Disordered" evidence="1">
    <location>
        <begin position="225"/>
        <end position="262"/>
    </location>
</feature>
<feature type="compositionally biased region" description="Polar residues" evidence="1">
    <location>
        <begin position="324"/>
        <end position="344"/>
    </location>
</feature>
<name>U1GAH8_ENDPU</name>
<protein>
    <recommendedName>
        <fullName evidence="4">Clr5 domain-containing protein</fullName>
    </recommendedName>
</protein>